<feature type="domain" description="Peptidase M14" evidence="6">
    <location>
        <begin position="1"/>
        <end position="362"/>
    </location>
</feature>
<keyword evidence="5" id="KW-0732">Signal</keyword>
<evidence type="ECO:0000256" key="1">
    <source>
        <dbReference type="ARBA" id="ARBA00001947"/>
    </source>
</evidence>
<name>A0AAD4ULV5_OVIAM</name>
<feature type="region of interest" description="Disordered" evidence="4">
    <location>
        <begin position="395"/>
        <end position="434"/>
    </location>
</feature>
<reference evidence="7" key="1">
    <citation type="submission" date="2022-03" db="EMBL/GenBank/DDBJ databases">
        <title>Genomic analyses of argali, domestic sheep and their hybrids provide insights into chromosomal evolution, heterosis and genetic basis of agronomic traits.</title>
        <authorList>
            <person name="Li M."/>
        </authorList>
    </citation>
    <scope>NUCLEOTIDE SEQUENCE</scope>
    <source>
        <strain evidence="7">CAU-MHL-2022a</strain>
        <tissue evidence="7">Skin</tissue>
    </source>
</reference>
<comment type="caution">
    <text evidence="7">The sequence shown here is derived from an EMBL/GenBank/DDBJ whole genome shotgun (WGS) entry which is preliminary data.</text>
</comment>
<gene>
    <name evidence="7" type="ORF">MG293_001918</name>
</gene>
<protein>
    <recommendedName>
        <fullName evidence="6">Peptidase M14 domain-containing protein</fullName>
    </recommendedName>
</protein>
<evidence type="ECO:0000256" key="5">
    <source>
        <dbReference type="SAM" id="SignalP"/>
    </source>
</evidence>
<dbReference type="SUPFAM" id="SSF53187">
    <property type="entry name" value="Zn-dependent exopeptidases"/>
    <property type="match status" value="1"/>
</dbReference>
<dbReference type="GO" id="GO:0004181">
    <property type="term" value="F:metallocarboxypeptidase activity"/>
    <property type="evidence" value="ECO:0007669"/>
    <property type="project" value="InterPro"/>
</dbReference>
<dbReference type="AlphaFoldDB" id="A0AAD4ULV5"/>
<feature type="compositionally biased region" description="Basic and acidic residues" evidence="4">
    <location>
        <begin position="417"/>
        <end position="434"/>
    </location>
</feature>
<dbReference type="EMBL" id="JAKZEL010000001">
    <property type="protein sequence ID" value="KAI4549588.1"/>
    <property type="molecule type" value="Genomic_DNA"/>
</dbReference>
<evidence type="ECO:0000256" key="4">
    <source>
        <dbReference type="SAM" id="MobiDB-lite"/>
    </source>
</evidence>
<evidence type="ECO:0000256" key="3">
    <source>
        <dbReference type="PROSITE-ProRule" id="PRU01379"/>
    </source>
</evidence>
<sequence>MTLTMVLDLLVLRFIRISCATQTSAGTGSNLLPLYLPDNLREGAEQKVVFITGRVHPGETPSSFVCQAPSPAFFHLPDEGSATLFTEGAETDLQGVDCVSQKEEVYSPHLTDEDPGIIDFLISQHPVARVLREHLVFKIAPMLNPDGVYLGNYRCSLMGFDLNRHWLDPSPWAHPTLHGVKQLIIQMYNDPKGIQKDVPKTQDTYWTSKAVHGSPSSYWTLTLKQPVIPSGQIFPDFVRISYNFYQKTSLEFYIDIHAHSTMMNGFMYGNIFEDEERFQRQAVFPKLLCQNAEDFSYSSTSFNRDAVKAGTGRRFLGGLLDHTSYCYTLEVSFYSYIIGGTTAAVPYTEEAFQSCSLTLALADMKLGRNVARTFLDYYRLNPMVEKVVIPMPRLRKGKPPSYKHSLLRGPASNHPNGKGDKKSSVNHKDPSNSF</sequence>
<comment type="cofactor">
    <cofactor evidence="1">
        <name>Zn(2+)</name>
        <dbReference type="ChEBI" id="CHEBI:29105"/>
    </cofactor>
</comment>
<evidence type="ECO:0000313" key="7">
    <source>
        <dbReference type="EMBL" id="KAI4549588.1"/>
    </source>
</evidence>
<dbReference type="GO" id="GO:0006508">
    <property type="term" value="P:proteolysis"/>
    <property type="evidence" value="ECO:0007669"/>
    <property type="project" value="InterPro"/>
</dbReference>
<dbReference type="GO" id="GO:0008270">
    <property type="term" value="F:zinc ion binding"/>
    <property type="evidence" value="ECO:0007669"/>
    <property type="project" value="InterPro"/>
</dbReference>
<dbReference type="PANTHER" id="PTHR12756">
    <property type="entry name" value="CYTOSOLIC CARBOXYPEPTIDASE"/>
    <property type="match status" value="1"/>
</dbReference>
<evidence type="ECO:0000256" key="2">
    <source>
        <dbReference type="ARBA" id="ARBA00005988"/>
    </source>
</evidence>
<dbReference type="InterPro" id="IPR050821">
    <property type="entry name" value="Cytosolic_carboxypeptidase"/>
</dbReference>
<feature type="active site" description="Proton donor/acceptor" evidence="3">
    <location>
        <position position="330"/>
    </location>
</feature>
<dbReference type="Gene3D" id="3.40.630.10">
    <property type="entry name" value="Zn peptidases"/>
    <property type="match status" value="1"/>
</dbReference>
<feature type="chain" id="PRO_5042143899" description="Peptidase M14 domain-containing protein" evidence="5">
    <location>
        <begin position="21"/>
        <end position="434"/>
    </location>
</feature>
<feature type="signal peptide" evidence="5">
    <location>
        <begin position="1"/>
        <end position="20"/>
    </location>
</feature>
<dbReference type="Proteomes" id="UP001214576">
    <property type="component" value="Unassembled WGS sequence"/>
</dbReference>
<organism evidence="7 8">
    <name type="scientific">Ovis ammon polii</name>
    <dbReference type="NCBI Taxonomy" id="230172"/>
    <lineage>
        <taxon>Eukaryota</taxon>
        <taxon>Metazoa</taxon>
        <taxon>Chordata</taxon>
        <taxon>Craniata</taxon>
        <taxon>Vertebrata</taxon>
        <taxon>Euteleostomi</taxon>
        <taxon>Mammalia</taxon>
        <taxon>Eutheria</taxon>
        <taxon>Laurasiatheria</taxon>
        <taxon>Artiodactyla</taxon>
        <taxon>Ruminantia</taxon>
        <taxon>Pecora</taxon>
        <taxon>Bovidae</taxon>
        <taxon>Caprinae</taxon>
        <taxon>Ovis</taxon>
    </lineage>
</organism>
<comment type="similarity">
    <text evidence="2 3">Belongs to the peptidase M14 family.</text>
</comment>
<keyword evidence="8" id="KW-1185">Reference proteome</keyword>
<dbReference type="CDD" id="cd06908">
    <property type="entry name" value="M14_AGBL4_like"/>
    <property type="match status" value="1"/>
</dbReference>
<proteinExistence type="inferred from homology"/>
<evidence type="ECO:0000313" key="8">
    <source>
        <dbReference type="Proteomes" id="UP001214576"/>
    </source>
</evidence>
<evidence type="ECO:0000259" key="6">
    <source>
        <dbReference type="PROSITE" id="PS52035"/>
    </source>
</evidence>
<dbReference type="Pfam" id="PF00246">
    <property type="entry name" value="Peptidase_M14"/>
    <property type="match status" value="1"/>
</dbReference>
<accession>A0AAD4ULV5</accession>
<dbReference type="InterPro" id="IPR000834">
    <property type="entry name" value="Peptidase_M14"/>
</dbReference>
<dbReference type="PANTHER" id="PTHR12756:SF9">
    <property type="entry name" value="CYTOSOLIC CARBOXYPEPTIDASE 6"/>
    <property type="match status" value="1"/>
</dbReference>
<dbReference type="PROSITE" id="PS52035">
    <property type="entry name" value="PEPTIDASE_M14"/>
    <property type="match status" value="1"/>
</dbReference>